<dbReference type="InterPro" id="IPR007791">
    <property type="entry name" value="DjlA_N"/>
</dbReference>
<keyword evidence="3" id="KW-1185">Reference proteome</keyword>
<accession>A0A7W6BTF6</accession>
<feature type="domain" description="Co-chaperone DjlA N-terminal" evidence="1">
    <location>
        <begin position="24"/>
        <end position="138"/>
    </location>
</feature>
<dbReference type="Proteomes" id="UP000531216">
    <property type="component" value="Unassembled WGS sequence"/>
</dbReference>
<dbReference type="SUPFAM" id="SSF158682">
    <property type="entry name" value="TerB-like"/>
    <property type="match status" value="1"/>
</dbReference>
<evidence type="ECO:0000313" key="2">
    <source>
        <dbReference type="EMBL" id="MBB3937703.1"/>
    </source>
</evidence>
<organism evidence="2 3">
    <name type="scientific">Aureimonas phyllosphaerae</name>
    <dbReference type="NCBI Taxonomy" id="1166078"/>
    <lineage>
        <taxon>Bacteria</taxon>
        <taxon>Pseudomonadati</taxon>
        <taxon>Pseudomonadota</taxon>
        <taxon>Alphaproteobacteria</taxon>
        <taxon>Hyphomicrobiales</taxon>
        <taxon>Aurantimonadaceae</taxon>
        <taxon>Aureimonas</taxon>
    </lineage>
</organism>
<comment type="caution">
    <text evidence="2">The sequence shown here is derived from an EMBL/GenBank/DDBJ whole genome shotgun (WGS) entry which is preliminary data.</text>
</comment>
<dbReference type="Pfam" id="PF05099">
    <property type="entry name" value="TerB"/>
    <property type="match status" value="1"/>
</dbReference>
<dbReference type="EMBL" id="JACIDO010000011">
    <property type="protein sequence ID" value="MBB3937703.1"/>
    <property type="molecule type" value="Genomic_DNA"/>
</dbReference>
<name>A0A7W6BTF6_9HYPH</name>
<reference evidence="2 3" key="1">
    <citation type="submission" date="2020-08" db="EMBL/GenBank/DDBJ databases">
        <title>Genomic Encyclopedia of Type Strains, Phase IV (KMG-IV): sequencing the most valuable type-strain genomes for metagenomic binning, comparative biology and taxonomic classification.</title>
        <authorList>
            <person name="Goeker M."/>
        </authorList>
    </citation>
    <scope>NUCLEOTIDE SEQUENCE [LARGE SCALE GENOMIC DNA]</scope>
    <source>
        <strain evidence="2 3">DSM 25024</strain>
    </source>
</reference>
<dbReference type="InterPro" id="IPR029024">
    <property type="entry name" value="TerB-like"/>
</dbReference>
<proteinExistence type="predicted"/>
<dbReference type="RefSeq" id="WP_090964672.1">
    <property type="nucleotide sequence ID" value="NZ_FOOA01000014.1"/>
</dbReference>
<dbReference type="Gene3D" id="1.10.3680.10">
    <property type="entry name" value="TerB-like"/>
    <property type="match status" value="1"/>
</dbReference>
<dbReference type="AlphaFoldDB" id="A0A7W6BTF6"/>
<sequence>MLASLKQKLLGGASRLSGRTDALEAVCAAAALVAAADGDIAEKEIAATLKAIKANASLAAAFDARTIETVAQRMLDRAEGGRVGRMGLYKEIEQVAADAEIAELVLLAAVDVSEADGSIQDAERKVLEEVAKRLGLSLASVGL</sequence>
<evidence type="ECO:0000313" key="3">
    <source>
        <dbReference type="Proteomes" id="UP000531216"/>
    </source>
</evidence>
<evidence type="ECO:0000259" key="1">
    <source>
        <dbReference type="Pfam" id="PF05099"/>
    </source>
</evidence>
<protein>
    <submittedName>
        <fullName evidence="2">Tellurite resistance protein TerB</fullName>
    </submittedName>
</protein>
<dbReference type="OrthoDB" id="8304225at2"/>
<gene>
    <name evidence="2" type="ORF">GGR05_003871</name>
</gene>